<dbReference type="InterPro" id="IPR011701">
    <property type="entry name" value="MFS"/>
</dbReference>
<dbReference type="Gene3D" id="1.20.1250.20">
    <property type="entry name" value="MFS general substrate transporter like domains"/>
    <property type="match status" value="1"/>
</dbReference>
<evidence type="ECO:0000256" key="3">
    <source>
        <dbReference type="ARBA" id="ARBA00022989"/>
    </source>
</evidence>
<dbReference type="OrthoDB" id="6427709at2759"/>
<evidence type="ECO:0000256" key="4">
    <source>
        <dbReference type="ARBA" id="ARBA00023136"/>
    </source>
</evidence>
<sequence length="169" mass="19209">MGFYCFFVLSALRLNISIGIVAMVNWTAIKSEVPAEAEEYECFYNETSMVRREREDGPFFWDTDTQGIILSCYFYGLASTQLLGGRLSELVSAKYVLLVGTLLATLANSLIPIIATTFPSGYGVMALQIFKGFGQYDEMYWKRTNSIEIRYSQQVDRSLCHRRRVGWSG</sequence>
<feature type="transmembrane region" description="Helical" evidence="5">
    <location>
        <begin position="95"/>
        <end position="115"/>
    </location>
</feature>
<evidence type="ECO:0000256" key="2">
    <source>
        <dbReference type="ARBA" id="ARBA00022692"/>
    </source>
</evidence>
<evidence type="ECO:0000256" key="1">
    <source>
        <dbReference type="ARBA" id="ARBA00004141"/>
    </source>
</evidence>
<dbReference type="PANTHER" id="PTHR11662:SF399">
    <property type="entry name" value="FI19708P1-RELATED"/>
    <property type="match status" value="1"/>
</dbReference>
<protein>
    <submittedName>
        <fullName evidence="6">Inorganic phosphate cotransporter</fullName>
    </submittedName>
</protein>
<evidence type="ECO:0000313" key="7">
    <source>
        <dbReference type="Proteomes" id="UP000887013"/>
    </source>
</evidence>
<gene>
    <name evidence="6" type="primary">Picot_23</name>
    <name evidence="6" type="ORF">NPIL_267821</name>
</gene>
<keyword evidence="3 5" id="KW-1133">Transmembrane helix</keyword>
<dbReference type="SUPFAM" id="SSF103473">
    <property type="entry name" value="MFS general substrate transporter"/>
    <property type="match status" value="1"/>
</dbReference>
<comment type="caution">
    <text evidence="6">The sequence shown here is derived from an EMBL/GenBank/DDBJ whole genome shotgun (WGS) entry which is preliminary data.</text>
</comment>
<dbReference type="PANTHER" id="PTHR11662">
    <property type="entry name" value="SOLUTE CARRIER FAMILY 17"/>
    <property type="match status" value="1"/>
</dbReference>
<dbReference type="GO" id="GO:0006820">
    <property type="term" value="P:monoatomic anion transport"/>
    <property type="evidence" value="ECO:0007669"/>
    <property type="project" value="TreeGrafter"/>
</dbReference>
<name>A0A8X6MQ42_NEPPI</name>
<dbReference type="Pfam" id="PF07690">
    <property type="entry name" value="MFS_1"/>
    <property type="match status" value="1"/>
</dbReference>
<organism evidence="6 7">
    <name type="scientific">Nephila pilipes</name>
    <name type="common">Giant wood spider</name>
    <name type="synonym">Nephila maculata</name>
    <dbReference type="NCBI Taxonomy" id="299642"/>
    <lineage>
        <taxon>Eukaryota</taxon>
        <taxon>Metazoa</taxon>
        <taxon>Ecdysozoa</taxon>
        <taxon>Arthropoda</taxon>
        <taxon>Chelicerata</taxon>
        <taxon>Arachnida</taxon>
        <taxon>Araneae</taxon>
        <taxon>Araneomorphae</taxon>
        <taxon>Entelegynae</taxon>
        <taxon>Araneoidea</taxon>
        <taxon>Nephilidae</taxon>
        <taxon>Nephila</taxon>
    </lineage>
</organism>
<comment type="subcellular location">
    <subcellularLocation>
        <location evidence="1">Membrane</location>
        <topology evidence="1">Multi-pass membrane protein</topology>
    </subcellularLocation>
</comment>
<keyword evidence="2 5" id="KW-0812">Transmembrane</keyword>
<keyword evidence="7" id="KW-1185">Reference proteome</keyword>
<dbReference type="AlphaFoldDB" id="A0A8X6MQ42"/>
<keyword evidence="4 5" id="KW-0472">Membrane</keyword>
<dbReference type="InterPro" id="IPR050382">
    <property type="entry name" value="MFS_Na/Anion_cotransporter"/>
</dbReference>
<dbReference type="GO" id="GO:0022857">
    <property type="term" value="F:transmembrane transporter activity"/>
    <property type="evidence" value="ECO:0007669"/>
    <property type="project" value="InterPro"/>
</dbReference>
<dbReference type="InterPro" id="IPR036259">
    <property type="entry name" value="MFS_trans_sf"/>
</dbReference>
<evidence type="ECO:0000256" key="5">
    <source>
        <dbReference type="SAM" id="Phobius"/>
    </source>
</evidence>
<dbReference type="GO" id="GO:0016020">
    <property type="term" value="C:membrane"/>
    <property type="evidence" value="ECO:0007669"/>
    <property type="project" value="UniProtKB-SubCell"/>
</dbReference>
<feature type="transmembrane region" description="Helical" evidence="5">
    <location>
        <begin position="6"/>
        <end position="26"/>
    </location>
</feature>
<reference evidence="6" key="1">
    <citation type="submission" date="2020-08" db="EMBL/GenBank/DDBJ databases">
        <title>Multicomponent nature underlies the extraordinary mechanical properties of spider dragline silk.</title>
        <authorList>
            <person name="Kono N."/>
            <person name="Nakamura H."/>
            <person name="Mori M."/>
            <person name="Yoshida Y."/>
            <person name="Ohtoshi R."/>
            <person name="Malay A.D."/>
            <person name="Moran D.A.P."/>
            <person name="Tomita M."/>
            <person name="Numata K."/>
            <person name="Arakawa K."/>
        </authorList>
    </citation>
    <scope>NUCLEOTIDE SEQUENCE</scope>
</reference>
<dbReference type="Proteomes" id="UP000887013">
    <property type="component" value="Unassembled WGS sequence"/>
</dbReference>
<proteinExistence type="predicted"/>
<dbReference type="EMBL" id="BMAW01049666">
    <property type="protein sequence ID" value="GFS71811.1"/>
    <property type="molecule type" value="Genomic_DNA"/>
</dbReference>
<accession>A0A8X6MQ42</accession>
<evidence type="ECO:0000313" key="6">
    <source>
        <dbReference type="EMBL" id="GFS71811.1"/>
    </source>
</evidence>